<organism evidence="2 3">
    <name type="scientific">Dictyobacter alpinus</name>
    <dbReference type="NCBI Taxonomy" id="2014873"/>
    <lineage>
        <taxon>Bacteria</taxon>
        <taxon>Bacillati</taxon>
        <taxon>Chloroflexota</taxon>
        <taxon>Ktedonobacteria</taxon>
        <taxon>Ktedonobacterales</taxon>
        <taxon>Dictyobacteraceae</taxon>
        <taxon>Dictyobacter</taxon>
    </lineage>
</organism>
<accession>A0A402BLQ1</accession>
<dbReference type="OrthoDB" id="9852952at2"/>
<dbReference type="Proteomes" id="UP000287171">
    <property type="component" value="Unassembled WGS sequence"/>
</dbReference>
<dbReference type="EMBL" id="BIFT01000004">
    <property type="protein sequence ID" value="GCE32230.1"/>
    <property type="molecule type" value="Genomic_DNA"/>
</dbReference>
<gene>
    <name evidence="2" type="ORF">KDA_77140</name>
</gene>
<dbReference type="RefSeq" id="WP_126632217.1">
    <property type="nucleotide sequence ID" value="NZ_BIFT01000004.1"/>
</dbReference>
<proteinExistence type="predicted"/>
<comment type="caution">
    <text evidence="2">The sequence shown here is derived from an EMBL/GenBank/DDBJ whole genome shotgun (WGS) entry which is preliminary data.</text>
</comment>
<sequence length="224" mass="25616">MSTNYYSSYEQERKNAPKQCPHCGEPINQDLSSYGSKVRHHCGSQACRKAYSRANILERKHQARRDARQRILAYGNRWLDLDQRRSLMTMTQMVMDANFDTGHQIAEQIVQIIESQRCKHDRISVLIENAALAKRRADEAQAHNRDMEAQYKHRIAELESELVLLQLLQGSIDKIAAEQLDKQADPIPQEPEPEEEDEDRNAVLATLALAGIEPYTGGQDDSEE</sequence>
<evidence type="ECO:0000256" key="1">
    <source>
        <dbReference type="SAM" id="MobiDB-lite"/>
    </source>
</evidence>
<reference evidence="3" key="1">
    <citation type="submission" date="2018-12" db="EMBL/GenBank/DDBJ databases">
        <title>Tengunoibacter tsumagoiensis gen. nov., sp. nov., Dictyobacter kobayashii sp. nov., D. alpinus sp. nov., and D. joshuensis sp. nov. and description of Dictyobacteraceae fam. nov. within the order Ktedonobacterales isolated from Tengu-no-mugimeshi.</title>
        <authorList>
            <person name="Wang C.M."/>
            <person name="Zheng Y."/>
            <person name="Sakai Y."/>
            <person name="Toyoda A."/>
            <person name="Minakuchi Y."/>
            <person name="Abe K."/>
            <person name="Yokota A."/>
            <person name="Yabe S."/>
        </authorList>
    </citation>
    <scope>NUCLEOTIDE SEQUENCE [LARGE SCALE GENOMIC DNA]</scope>
    <source>
        <strain evidence="3">Uno16</strain>
    </source>
</reference>
<protein>
    <submittedName>
        <fullName evidence="2">Uncharacterized protein</fullName>
    </submittedName>
</protein>
<dbReference type="AlphaFoldDB" id="A0A402BLQ1"/>
<feature type="region of interest" description="Disordered" evidence="1">
    <location>
        <begin position="179"/>
        <end position="205"/>
    </location>
</feature>
<name>A0A402BLQ1_9CHLR</name>
<evidence type="ECO:0000313" key="2">
    <source>
        <dbReference type="EMBL" id="GCE32230.1"/>
    </source>
</evidence>
<evidence type="ECO:0000313" key="3">
    <source>
        <dbReference type="Proteomes" id="UP000287171"/>
    </source>
</evidence>
<keyword evidence="3" id="KW-1185">Reference proteome</keyword>